<dbReference type="InterPro" id="IPR000600">
    <property type="entry name" value="ROK"/>
</dbReference>
<dbReference type="Proteomes" id="UP000243657">
    <property type="component" value="Unassembled WGS sequence"/>
</dbReference>
<gene>
    <name evidence="2" type="ORF">ALMA_0643</name>
</gene>
<dbReference type="EMBL" id="MWWT01000005">
    <property type="protein sequence ID" value="OZG54182.1"/>
    <property type="molecule type" value="Genomic_DNA"/>
</dbReference>
<dbReference type="InterPro" id="IPR049874">
    <property type="entry name" value="ROK_cs"/>
</dbReference>
<proteinExistence type="inferred from homology"/>
<dbReference type="RefSeq" id="WP_094726349.1">
    <property type="nucleotide sequence ID" value="NZ_JBHLWS010000013.1"/>
</dbReference>
<dbReference type="PANTHER" id="PTHR18964">
    <property type="entry name" value="ROK (REPRESSOR, ORF, KINASE) FAMILY"/>
    <property type="match status" value="1"/>
</dbReference>
<dbReference type="Gene3D" id="3.30.420.40">
    <property type="match status" value="2"/>
</dbReference>
<dbReference type="InterPro" id="IPR036388">
    <property type="entry name" value="WH-like_DNA-bd_sf"/>
</dbReference>
<sequence>MKEDDVLLREAAEEGALVGPPGMGELHSTGTSASANGFGFSSVLETEGMKADPTDVRINNRIAIFNILFPHGALSRAQVSRRIGLSRASVSEVVASMIDEHILTENGRSTESVPGRRGKRGTQIEIDTNYWNIISLDLSQEFVIQGVVSNLAGQILARAEISIASPKDVDVDIVVELCRKVISKAPGKIFGIGIAVPGVVDSTGTVIDSRNLDWNNVPLASIIQETFNLPCTVDNDANCALLAERFFGDGEPNLIFIQISMGIGAGVLINGSIVSGTNNAAGEIGHTIIDDDDTPCVCGKHGCLEASLCVPALRARFGDLSAGDTDGRSDILRDAGEKLGKALSMSVSLLDVTDIAIYGPADIVNDTLIDRASEVVNERTMSVVQPRPVRVRRCEFGDNIVMQGETTCVLQHVLRAI</sequence>
<dbReference type="Gene3D" id="1.10.10.10">
    <property type="entry name" value="Winged helix-like DNA-binding domain superfamily/Winged helix DNA-binding domain"/>
    <property type="match status" value="1"/>
</dbReference>
<evidence type="ECO:0000256" key="1">
    <source>
        <dbReference type="ARBA" id="ARBA00006479"/>
    </source>
</evidence>
<dbReference type="Pfam" id="PF00480">
    <property type="entry name" value="ROK"/>
    <property type="match status" value="1"/>
</dbReference>
<dbReference type="InterPro" id="IPR036390">
    <property type="entry name" value="WH_DNA-bd_sf"/>
</dbReference>
<dbReference type="PANTHER" id="PTHR18964:SF149">
    <property type="entry name" value="BIFUNCTIONAL UDP-N-ACETYLGLUCOSAMINE 2-EPIMERASE_N-ACETYLMANNOSAMINE KINASE"/>
    <property type="match status" value="1"/>
</dbReference>
<evidence type="ECO:0000313" key="3">
    <source>
        <dbReference type="Proteomes" id="UP000243657"/>
    </source>
</evidence>
<dbReference type="InterPro" id="IPR043129">
    <property type="entry name" value="ATPase_NBD"/>
</dbReference>
<dbReference type="SUPFAM" id="SSF53067">
    <property type="entry name" value="Actin-like ATPase domain"/>
    <property type="match status" value="1"/>
</dbReference>
<name>A0A261F4Z1_9BIFI</name>
<accession>A0A261F4Z1</accession>
<dbReference type="AlphaFoldDB" id="A0A261F4Z1"/>
<keyword evidence="3" id="KW-1185">Reference proteome</keyword>
<dbReference type="PROSITE" id="PS01125">
    <property type="entry name" value="ROK"/>
    <property type="match status" value="1"/>
</dbReference>
<evidence type="ECO:0000313" key="2">
    <source>
        <dbReference type="EMBL" id="OZG54182.1"/>
    </source>
</evidence>
<protein>
    <submittedName>
        <fullName evidence="2">NagC family transcriptional regulator</fullName>
    </submittedName>
</protein>
<reference evidence="2 3" key="1">
    <citation type="journal article" date="2017" name="BMC Genomics">
        <title>Comparative genomic and phylogenomic analyses of the Bifidobacteriaceae family.</title>
        <authorList>
            <person name="Lugli G.A."/>
            <person name="Milani C."/>
            <person name="Turroni F."/>
            <person name="Duranti S."/>
            <person name="Mancabelli L."/>
            <person name="Mangifesta M."/>
            <person name="Ferrario C."/>
            <person name="Modesto M."/>
            <person name="Mattarelli P."/>
            <person name="Jiri K."/>
            <person name="van Sinderen D."/>
            <person name="Ventura M."/>
        </authorList>
    </citation>
    <scope>NUCLEOTIDE SEQUENCE [LARGE SCALE GENOMIC DNA]</scope>
    <source>
        <strain evidence="2 3">DSM 24762</strain>
    </source>
</reference>
<comment type="caution">
    <text evidence="2">The sequence shown here is derived from an EMBL/GenBank/DDBJ whole genome shotgun (WGS) entry which is preliminary data.</text>
</comment>
<comment type="similarity">
    <text evidence="1">Belongs to the ROK (NagC/XylR) family.</text>
</comment>
<organism evidence="2 3">
    <name type="scientific">Alloscardovia macacae</name>
    <dbReference type="NCBI Taxonomy" id="1160091"/>
    <lineage>
        <taxon>Bacteria</taxon>
        <taxon>Bacillati</taxon>
        <taxon>Actinomycetota</taxon>
        <taxon>Actinomycetes</taxon>
        <taxon>Bifidobacteriales</taxon>
        <taxon>Bifidobacteriaceae</taxon>
        <taxon>Alloscardovia</taxon>
    </lineage>
</organism>
<dbReference type="SUPFAM" id="SSF46785">
    <property type="entry name" value="Winged helix' DNA-binding domain"/>
    <property type="match status" value="1"/>
</dbReference>